<keyword evidence="2" id="KW-0238">DNA-binding</keyword>
<reference evidence="5" key="2">
    <citation type="submission" date="2020-09" db="EMBL/GenBank/DDBJ databases">
        <authorList>
            <person name="Sun Q."/>
            <person name="Zhou Y."/>
        </authorList>
    </citation>
    <scope>NUCLEOTIDE SEQUENCE</scope>
    <source>
        <strain evidence="5">CGMCC 1.10998</strain>
    </source>
</reference>
<accession>A0A916XIZ6</accession>
<dbReference type="SUPFAM" id="SSF54909">
    <property type="entry name" value="Dimeric alpha+beta barrel"/>
    <property type="match status" value="1"/>
</dbReference>
<name>A0A916XIZ6_9BURK</name>
<gene>
    <name evidence="5" type="ORF">GCM10011396_23450</name>
</gene>
<evidence type="ECO:0000313" key="6">
    <source>
        <dbReference type="Proteomes" id="UP000637423"/>
    </source>
</evidence>
<dbReference type="Proteomes" id="UP000637423">
    <property type="component" value="Unassembled WGS sequence"/>
</dbReference>
<dbReference type="InterPro" id="IPR000485">
    <property type="entry name" value="AsnC-type_HTH_dom"/>
</dbReference>
<evidence type="ECO:0000313" key="5">
    <source>
        <dbReference type="EMBL" id="GGC75499.1"/>
    </source>
</evidence>
<dbReference type="GO" id="GO:0043200">
    <property type="term" value="P:response to amino acid"/>
    <property type="evidence" value="ECO:0007669"/>
    <property type="project" value="TreeGrafter"/>
</dbReference>
<keyword evidence="1" id="KW-0805">Transcription regulation</keyword>
<dbReference type="SMART" id="SM00344">
    <property type="entry name" value="HTH_ASNC"/>
    <property type="match status" value="1"/>
</dbReference>
<dbReference type="InterPro" id="IPR011991">
    <property type="entry name" value="ArsR-like_HTH"/>
</dbReference>
<dbReference type="InterPro" id="IPR019885">
    <property type="entry name" value="Tscrpt_reg_HTH_AsnC-type_CS"/>
</dbReference>
<dbReference type="GO" id="GO:0005829">
    <property type="term" value="C:cytosol"/>
    <property type="evidence" value="ECO:0007669"/>
    <property type="project" value="TreeGrafter"/>
</dbReference>
<dbReference type="PANTHER" id="PTHR30154:SF34">
    <property type="entry name" value="TRANSCRIPTIONAL REGULATOR AZLB"/>
    <property type="match status" value="1"/>
</dbReference>
<dbReference type="PROSITE" id="PS00519">
    <property type="entry name" value="HTH_ASNC_1"/>
    <property type="match status" value="1"/>
</dbReference>
<dbReference type="SUPFAM" id="SSF46785">
    <property type="entry name" value="Winged helix' DNA-binding domain"/>
    <property type="match status" value="1"/>
</dbReference>
<dbReference type="InterPro" id="IPR019887">
    <property type="entry name" value="Tscrpt_reg_AsnC/Lrp_C"/>
</dbReference>
<evidence type="ECO:0000256" key="1">
    <source>
        <dbReference type="ARBA" id="ARBA00023015"/>
    </source>
</evidence>
<evidence type="ECO:0000256" key="2">
    <source>
        <dbReference type="ARBA" id="ARBA00023125"/>
    </source>
</evidence>
<comment type="caution">
    <text evidence="5">The sequence shown here is derived from an EMBL/GenBank/DDBJ whole genome shotgun (WGS) entry which is preliminary data.</text>
</comment>
<dbReference type="InterPro" id="IPR036388">
    <property type="entry name" value="WH-like_DNA-bd_sf"/>
</dbReference>
<dbReference type="PROSITE" id="PS50956">
    <property type="entry name" value="HTH_ASNC_2"/>
    <property type="match status" value="1"/>
</dbReference>
<dbReference type="Pfam" id="PF01037">
    <property type="entry name" value="AsnC_trans_reg"/>
    <property type="match status" value="1"/>
</dbReference>
<dbReference type="PANTHER" id="PTHR30154">
    <property type="entry name" value="LEUCINE-RESPONSIVE REGULATORY PROTEIN"/>
    <property type="match status" value="1"/>
</dbReference>
<sequence length="164" mass="18495">MTRVPKLDRIDVRILSELQRNGRISYSDLADVVGLSSSPCLLRVRKLEAAGYISSYGAQIDLAKLADPQVVFTQITLSSHRREDFIRFEAAARSLDEVMEVHLVSGGFDYLVKFMTSGIAEYQAIIDDLLEQNLAITKYFSFIVLKSPIVKKHYPVQKLLADNE</sequence>
<dbReference type="Gene3D" id="1.10.10.10">
    <property type="entry name" value="Winged helix-like DNA-binding domain superfamily/Winged helix DNA-binding domain"/>
    <property type="match status" value="1"/>
</dbReference>
<proteinExistence type="predicted"/>
<dbReference type="RefSeq" id="WP_188566230.1">
    <property type="nucleotide sequence ID" value="NZ_BMED01000002.1"/>
</dbReference>
<evidence type="ECO:0000259" key="4">
    <source>
        <dbReference type="PROSITE" id="PS50956"/>
    </source>
</evidence>
<dbReference type="InterPro" id="IPR011008">
    <property type="entry name" value="Dimeric_a/b-barrel"/>
</dbReference>
<protein>
    <submittedName>
        <fullName evidence="5">AsnC family transcriptional regulator</fullName>
    </submittedName>
</protein>
<dbReference type="Gene3D" id="3.30.70.920">
    <property type="match status" value="1"/>
</dbReference>
<dbReference type="CDD" id="cd00090">
    <property type="entry name" value="HTH_ARSR"/>
    <property type="match status" value="1"/>
</dbReference>
<dbReference type="InterPro" id="IPR019888">
    <property type="entry name" value="Tscrpt_reg_AsnC-like"/>
</dbReference>
<organism evidence="5 6">
    <name type="scientific">Undibacterium terreum</name>
    <dbReference type="NCBI Taxonomy" id="1224302"/>
    <lineage>
        <taxon>Bacteria</taxon>
        <taxon>Pseudomonadati</taxon>
        <taxon>Pseudomonadota</taxon>
        <taxon>Betaproteobacteria</taxon>
        <taxon>Burkholderiales</taxon>
        <taxon>Oxalobacteraceae</taxon>
        <taxon>Undibacterium</taxon>
    </lineage>
</organism>
<dbReference type="EMBL" id="BMED01000002">
    <property type="protein sequence ID" value="GGC75499.1"/>
    <property type="molecule type" value="Genomic_DNA"/>
</dbReference>
<dbReference type="GO" id="GO:0043565">
    <property type="term" value="F:sequence-specific DNA binding"/>
    <property type="evidence" value="ECO:0007669"/>
    <property type="project" value="InterPro"/>
</dbReference>
<keyword evidence="6" id="KW-1185">Reference proteome</keyword>
<dbReference type="GO" id="GO:0006355">
    <property type="term" value="P:regulation of DNA-templated transcription"/>
    <property type="evidence" value="ECO:0007669"/>
    <property type="project" value="UniProtKB-ARBA"/>
</dbReference>
<dbReference type="Pfam" id="PF13412">
    <property type="entry name" value="HTH_24"/>
    <property type="match status" value="1"/>
</dbReference>
<evidence type="ECO:0000256" key="3">
    <source>
        <dbReference type="ARBA" id="ARBA00023163"/>
    </source>
</evidence>
<feature type="domain" description="HTH asnC-type" evidence="4">
    <location>
        <begin position="7"/>
        <end position="68"/>
    </location>
</feature>
<reference evidence="5" key="1">
    <citation type="journal article" date="2014" name="Int. J. Syst. Evol. Microbiol.">
        <title>Complete genome sequence of Corynebacterium casei LMG S-19264T (=DSM 44701T), isolated from a smear-ripened cheese.</title>
        <authorList>
            <consortium name="US DOE Joint Genome Institute (JGI-PGF)"/>
            <person name="Walter F."/>
            <person name="Albersmeier A."/>
            <person name="Kalinowski J."/>
            <person name="Ruckert C."/>
        </authorList>
    </citation>
    <scope>NUCLEOTIDE SEQUENCE</scope>
    <source>
        <strain evidence="5">CGMCC 1.10998</strain>
    </source>
</reference>
<dbReference type="PRINTS" id="PR00033">
    <property type="entry name" value="HTHASNC"/>
</dbReference>
<keyword evidence="3" id="KW-0804">Transcription</keyword>
<dbReference type="AlphaFoldDB" id="A0A916XIZ6"/>
<dbReference type="InterPro" id="IPR036390">
    <property type="entry name" value="WH_DNA-bd_sf"/>
</dbReference>